<dbReference type="EMBL" id="BQNB010013957">
    <property type="protein sequence ID" value="GJT22291.1"/>
    <property type="molecule type" value="Genomic_DNA"/>
</dbReference>
<organism evidence="2 3">
    <name type="scientific">Tanacetum coccineum</name>
    <dbReference type="NCBI Taxonomy" id="301880"/>
    <lineage>
        <taxon>Eukaryota</taxon>
        <taxon>Viridiplantae</taxon>
        <taxon>Streptophyta</taxon>
        <taxon>Embryophyta</taxon>
        <taxon>Tracheophyta</taxon>
        <taxon>Spermatophyta</taxon>
        <taxon>Magnoliopsida</taxon>
        <taxon>eudicotyledons</taxon>
        <taxon>Gunneridae</taxon>
        <taxon>Pentapetalae</taxon>
        <taxon>asterids</taxon>
        <taxon>campanulids</taxon>
        <taxon>Asterales</taxon>
        <taxon>Asteraceae</taxon>
        <taxon>Asteroideae</taxon>
        <taxon>Anthemideae</taxon>
        <taxon>Anthemidinae</taxon>
        <taxon>Tanacetum</taxon>
    </lineage>
</organism>
<proteinExistence type="predicted"/>
<dbReference type="Proteomes" id="UP001151760">
    <property type="component" value="Unassembled WGS sequence"/>
</dbReference>
<name>A0ABQ5C8H0_9ASTR</name>
<reference evidence="2" key="2">
    <citation type="submission" date="2022-01" db="EMBL/GenBank/DDBJ databases">
        <authorList>
            <person name="Yamashiro T."/>
            <person name="Shiraishi A."/>
            <person name="Satake H."/>
            <person name="Nakayama K."/>
        </authorList>
    </citation>
    <scope>NUCLEOTIDE SEQUENCE</scope>
</reference>
<sequence>MYYPRFTKVIIHHFIIQEKSLSWRNIIGMHTSKDDYLINTLRFVSRIEASHKYGVVLPECLTKSLLWKQSQKERKKEKVDVAHGKGIELLSEVAISEKYQIKEARKKSLRDFHKTHPSSFGTVAEKPPSVEKITPTVTSEGTDDKLGVPDVTNDDSSESESESWGNDEDDSNNEQESSDESSKQENESEEQELDSEQDEESEDDDQKEEETD</sequence>
<keyword evidence="3" id="KW-1185">Reference proteome</keyword>
<evidence type="ECO:0000313" key="2">
    <source>
        <dbReference type="EMBL" id="GJT22291.1"/>
    </source>
</evidence>
<comment type="caution">
    <text evidence="2">The sequence shown here is derived from an EMBL/GenBank/DDBJ whole genome shotgun (WGS) entry which is preliminary data.</text>
</comment>
<protein>
    <submittedName>
        <fullName evidence="2">Uncharacterized protein</fullName>
    </submittedName>
</protein>
<feature type="region of interest" description="Disordered" evidence="1">
    <location>
        <begin position="110"/>
        <end position="212"/>
    </location>
</feature>
<gene>
    <name evidence="2" type="ORF">Tco_0892228</name>
</gene>
<accession>A0ABQ5C8H0</accession>
<evidence type="ECO:0000313" key="3">
    <source>
        <dbReference type="Proteomes" id="UP001151760"/>
    </source>
</evidence>
<reference evidence="2" key="1">
    <citation type="journal article" date="2022" name="Int. J. Mol. Sci.">
        <title>Draft Genome of Tanacetum Coccineum: Genomic Comparison of Closely Related Tanacetum-Family Plants.</title>
        <authorList>
            <person name="Yamashiro T."/>
            <person name="Shiraishi A."/>
            <person name="Nakayama K."/>
            <person name="Satake H."/>
        </authorList>
    </citation>
    <scope>NUCLEOTIDE SEQUENCE</scope>
</reference>
<evidence type="ECO:0000256" key="1">
    <source>
        <dbReference type="SAM" id="MobiDB-lite"/>
    </source>
</evidence>
<feature type="compositionally biased region" description="Acidic residues" evidence="1">
    <location>
        <begin position="152"/>
        <end position="179"/>
    </location>
</feature>
<feature type="compositionally biased region" description="Acidic residues" evidence="1">
    <location>
        <begin position="187"/>
        <end position="212"/>
    </location>
</feature>